<reference evidence="1" key="1">
    <citation type="journal article" date="2014" name="Front. Microbiol.">
        <title>High frequency of phylogenetically diverse reductive dehalogenase-homologous genes in deep subseafloor sedimentary metagenomes.</title>
        <authorList>
            <person name="Kawai M."/>
            <person name="Futagami T."/>
            <person name="Toyoda A."/>
            <person name="Takaki Y."/>
            <person name="Nishi S."/>
            <person name="Hori S."/>
            <person name="Arai W."/>
            <person name="Tsubouchi T."/>
            <person name="Morono Y."/>
            <person name="Uchiyama I."/>
            <person name="Ito T."/>
            <person name="Fujiyama A."/>
            <person name="Inagaki F."/>
            <person name="Takami H."/>
        </authorList>
    </citation>
    <scope>NUCLEOTIDE SEQUENCE</scope>
    <source>
        <strain evidence="1">Expedition CK06-06</strain>
    </source>
</reference>
<protein>
    <submittedName>
        <fullName evidence="1">Uncharacterized protein</fullName>
    </submittedName>
</protein>
<proteinExistence type="predicted"/>
<sequence>MENLIKIAKEYVQDKRNAWNNKNSHDLCYENPFILELKLTGLHLKDLYSIVKGKRKINEKKGLWAA</sequence>
<comment type="caution">
    <text evidence="1">The sequence shown here is derived from an EMBL/GenBank/DDBJ whole genome shotgun (WGS) entry which is preliminary data.</text>
</comment>
<evidence type="ECO:0000313" key="1">
    <source>
        <dbReference type="EMBL" id="GAG18771.1"/>
    </source>
</evidence>
<gene>
    <name evidence="1" type="ORF">S01H1_49005</name>
</gene>
<feature type="non-terminal residue" evidence="1">
    <location>
        <position position="66"/>
    </location>
</feature>
<dbReference type="AlphaFoldDB" id="X0X184"/>
<name>X0X184_9ZZZZ</name>
<accession>X0X184</accession>
<organism evidence="1">
    <name type="scientific">marine sediment metagenome</name>
    <dbReference type="NCBI Taxonomy" id="412755"/>
    <lineage>
        <taxon>unclassified sequences</taxon>
        <taxon>metagenomes</taxon>
        <taxon>ecological metagenomes</taxon>
    </lineage>
</organism>
<dbReference type="EMBL" id="BARS01031494">
    <property type="protein sequence ID" value="GAG18771.1"/>
    <property type="molecule type" value="Genomic_DNA"/>
</dbReference>